<organism evidence="1 2">
    <name type="scientific">Ooceraea biroi</name>
    <name type="common">Clonal raider ant</name>
    <name type="synonym">Cerapachys biroi</name>
    <dbReference type="NCBI Taxonomy" id="2015173"/>
    <lineage>
        <taxon>Eukaryota</taxon>
        <taxon>Metazoa</taxon>
        <taxon>Ecdysozoa</taxon>
        <taxon>Arthropoda</taxon>
        <taxon>Hexapoda</taxon>
        <taxon>Insecta</taxon>
        <taxon>Pterygota</taxon>
        <taxon>Neoptera</taxon>
        <taxon>Endopterygota</taxon>
        <taxon>Hymenoptera</taxon>
        <taxon>Apocrita</taxon>
        <taxon>Aculeata</taxon>
        <taxon>Formicoidea</taxon>
        <taxon>Formicidae</taxon>
        <taxon>Dorylinae</taxon>
        <taxon>Ooceraea</taxon>
    </lineage>
</organism>
<evidence type="ECO:0000313" key="1">
    <source>
        <dbReference type="EMBL" id="EZA58791.1"/>
    </source>
</evidence>
<feature type="non-terminal residue" evidence="1">
    <location>
        <position position="1"/>
    </location>
</feature>
<gene>
    <name evidence="1" type="ORF">X777_14960</name>
</gene>
<keyword evidence="2" id="KW-1185">Reference proteome</keyword>
<name>A0A026WSY4_OOCBI</name>
<sequence length="62" mass="6708">LCFGMQVAQYKSQGSRFRHRSESPEKVRSLTGIAITVGKGGFQTAKAGSIVLIEIEIVVTEP</sequence>
<evidence type="ECO:0000313" key="2">
    <source>
        <dbReference type="Proteomes" id="UP000053097"/>
    </source>
</evidence>
<dbReference type="EMBL" id="KK107119">
    <property type="protein sequence ID" value="EZA58791.1"/>
    <property type="molecule type" value="Genomic_DNA"/>
</dbReference>
<dbReference type="AlphaFoldDB" id="A0A026WSY4"/>
<reference evidence="1 2" key="1">
    <citation type="journal article" date="2014" name="Curr. Biol.">
        <title>The genome of the clonal raider ant Cerapachys biroi.</title>
        <authorList>
            <person name="Oxley P.R."/>
            <person name="Ji L."/>
            <person name="Fetter-Pruneda I."/>
            <person name="McKenzie S.K."/>
            <person name="Li C."/>
            <person name="Hu H."/>
            <person name="Zhang G."/>
            <person name="Kronauer D.J."/>
        </authorList>
    </citation>
    <scope>NUCLEOTIDE SEQUENCE [LARGE SCALE GENOMIC DNA]</scope>
</reference>
<protein>
    <submittedName>
        <fullName evidence="1">Uncharacterized protein</fullName>
    </submittedName>
</protein>
<dbReference type="Proteomes" id="UP000053097">
    <property type="component" value="Unassembled WGS sequence"/>
</dbReference>
<proteinExistence type="predicted"/>
<accession>A0A026WSY4</accession>